<evidence type="ECO:0000256" key="1">
    <source>
        <dbReference type="ARBA" id="ARBA00004442"/>
    </source>
</evidence>
<keyword evidence="6 12" id="KW-0732">Signal</keyword>
<keyword evidence="4" id="KW-1134">Transmembrane beta strand</keyword>
<dbReference type="InterPro" id="IPR050810">
    <property type="entry name" value="Bact_Secretion_Sys_Channel"/>
</dbReference>
<feature type="domain" description="NolW-like" evidence="14">
    <location>
        <begin position="192"/>
        <end position="258"/>
    </location>
</feature>
<dbReference type="PANTHER" id="PTHR30332">
    <property type="entry name" value="PROBABLE GENERAL SECRETION PATHWAY PROTEIN D"/>
    <property type="match status" value="1"/>
</dbReference>
<dbReference type="Pfam" id="PF00263">
    <property type="entry name" value="Secretin"/>
    <property type="match status" value="1"/>
</dbReference>
<dbReference type="Proteomes" id="UP000264589">
    <property type="component" value="Unassembled WGS sequence"/>
</dbReference>
<dbReference type="PANTHER" id="PTHR30332:SF24">
    <property type="entry name" value="SECRETIN GSPD-RELATED"/>
    <property type="match status" value="1"/>
</dbReference>
<evidence type="ECO:0000256" key="6">
    <source>
        <dbReference type="ARBA" id="ARBA00022729"/>
    </source>
</evidence>
<dbReference type="FunCoup" id="A0A371R866">
    <property type="interactions" value="105"/>
</dbReference>
<accession>A0A371R866</accession>
<dbReference type="InterPro" id="IPR004845">
    <property type="entry name" value="T2SS_GspD_CS"/>
</dbReference>
<dbReference type="GO" id="GO:0009279">
    <property type="term" value="C:cell outer membrane"/>
    <property type="evidence" value="ECO:0007669"/>
    <property type="project" value="UniProtKB-SubCell"/>
</dbReference>
<dbReference type="InterPro" id="IPR038591">
    <property type="entry name" value="NolW-like_sf"/>
</dbReference>
<keyword evidence="8" id="KW-0472">Membrane</keyword>
<dbReference type="InterPro" id="IPR001775">
    <property type="entry name" value="GspD/PilQ"/>
</dbReference>
<evidence type="ECO:0000313" key="17">
    <source>
        <dbReference type="Proteomes" id="UP000264589"/>
    </source>
</evidence>
<dbReference type="Gene3D" id="3.30.1370.120">
    <property type="match status" value="3"/>
</dbReference>
<evidence type="ECO:0000313" key="16">
    <source>
        <dbReference type="EMBL" id="RFB01642.1"/>
    </source>
</evidence>
<feature type="domain" description="NolW-like" evidence="14">
    <location>
        <begin position="267"/>
        <end position="345"/>
    </location>
</feature>
<keyword evidence="7" id="KW-0653">Protein transport</keyword>
<dbReference type="InParanoid" id="A0A371R866"/>
<evidence type="ECO:0000256" key="5">
    <source>
        <dbReference type="ARBA" id="ARBA00022692"/>
    </source>
</evidence>
<comment type="caution">
    <text evidence="16">The sequence shown here is derived from an EMBL/GenBank/DDBJ whole genome shotgun (WGS) entry which is preliminary data.</text>
</comment>
<evidence type="ECO:0000259" key="14">
    <source>
        <dbReference type="Pfam" id="PF03958"/>
    </source>
</evidence>
<dbReference type="AlphaFoldDB" id="A0A371R866"/>
<organism evidence="16 17">
    <name type="scientific">Parvularcula marina</name>
    <dbReference type="NCBI Taxonomy" id="2292771"/>
    <lineage>
        <taxon>Bacteria</taxon>
        <taxon>Pseudomonadati</taxon>
        <taxon>Pseudomonadota</taxon>
        <taxon>Alphaproteobacteria</taxon>
        <taxon>Parvularculales</taxon>
        <taxon>Parvularculaceae</taxon>
        <taxon>Parvularcula</taxon>
    </lineage>
</organism>
<feature type="region of interest" description="Disordered" evidence="11">
    <location>
        <begin position="674"/>
        <end position="702"/>
    </location>
</feature>
<dbReference type="OrthoDB" id="9775455at2"/>
<evidence type="ECO:0000256" key="8">
    <source>
        <dbReference type="ARBA" id="ARBA00023136"/>
    </source>
</evidence>
<feature type="domain" description="Type II/III secretion system secretin-like" evidence="13">
    <location>
        <begin position="472"/>
        <end position="634"/>
    </location>
</feature>
<evidence type="ECO:0000256" key="2">
    <source>
        <dbReference type="ARBA" id="ARBA00006980"/>
    </source>
</evidence>
<feature type="chain" id="PRO_5016884759" evidence="12">
    <location>
        <begin position="25"/>
        <end position="702"/>
    </location>
</feature>
<dbReference type="InterPro" id="IPR004846">
    <property type="entry name" value="T2SS/T3SS_dom"/>
</dbReference>
<evidence type="ECO:0000256" key="9">
    <source>
        <dbReference type="ARBA" id="ARBA00023237"/>
    </source>
</evidence>
<evidence type="ECO:0000256" key="10">
    <source>
        <dbReference type="RuleBase" id="RU004004"/>
    </source>
</evidence>
<dbReference type="PROSITE" id="PS00875">
    <property type="entry name" value="T2SP_D"/>
    <property type="match status" value="1"/>
</dbReference>
<evidence type="ECO:0000256" key="7">
    <source>
        <dbReference type="ARBA" id="ARBA00022927"/>
    </source>
</evidence>
<protein>
    <submittedName>
        <fullName evidence="16">Type II secretion system protein GspD</fullName>
    </submittedName>
</protein>
<feature type="domain" description="GspD-like N0" evidence="15">
    <location>
        <begin position="34"/>
        <end position="106"/>
    </location>
</feature>
<evidence type="ECO:0000259" key="15">
    <source>
        <dbReference type="Pfam" id="PF21305"/>
    </source>
</evidence>
<feature type="signal peptide" evidence="12">
    <location>
        <begin position="1"/>
        <end position="24"/>
    </location>
</feature>
<gene>
    <name evidence="16" type="primary">gspD</name>
    <name evidence="16" type="ORF">DX908_15310</name>
</gene>
<dbReference type="PRINTS" id="PR00811">
    <property type="entry name" value="BCTERIALGSPD"/>
</dbReference>
<dbReference type="InterPro" id="IPR005644">
    <property type="entry name" value="NolW-like"/>
</dbReference>
<dbReference type="NCBIfam" id="TIGR02517">
    <property type="entry name" value="type_II_gspD"/>
    <property type="match status" value="1"/>
</dbReference>
<evidence type="ECO:0000256" key="3">
    <source>
        <dbReference type="ARBA" id="ARBA00022448"/>
    </source>
</evidence>
<evidence type="ECO:0000256" key="4">
    <source>
        <dbReference type="ARBA" id="ARBA00022452"/>
    </source>
</evidence>
<keyword evidence="9" id="KW-0998">Cell outer membrane</keyword>
<keyword evidence="17" id="KW-1185">Reference proteome</keyword>
<dbReference type="Pfam" id="PF03958">
    <property type="entry name" value="Secretin_N"/>
    <property type="match status" value="3"/>
</dbReference>
<evidence type="ECO:0000259" key="13">
    <source>
        <dbReference type="Pfam" id="PF00263"/>
    </source>
</evidence>
<dbReference type="GO" id="GO:0015627">
    <property type="term" value="C:type II protein secretion system complex"/>
    <property type="evidence" value="ECO:0007669"/>
    <property type="project" value="InterPro"/>
</dbReference>
<dbReference type="Pfam" id="PF21305">
    <property type="entry name" value="type_II_gspD_N0"/>
    <property type="match status" value="1"/>
</dbReference>
<name>A0A371R866_9PROT</name>
<evidence type="ECO:0000256" key="12">
    <source>
        <dbReference type="SAM" id="SignalP"/>
    </source>
</evidence>
<dbReference type="InterPro" id="IPR049371">
    <property type="entry name" value="GspD-like_N0"/>
</dbReference>
<dbReference type="RefSeq" id="WP_116393358.1">
    <property type="nucleotide sequence ID" value="NZ_QUQO01000002.1"/>
</dbReference>
<dbReference type="InterPro" id="IPR013356">
    <property type="entry name" value="T2SS_GspD"/>
</dbReference>
<proteinExistence type="inferred from homology"/>
<dbReference type="EMBL" id="QUQO01000002">
    <property type="protein sequence ID" value="RFB01642.1"/>
    <property type="molecule type" value="Genomic_DNA"/>
</dbReference>
<reference evidence="16 17" key="1">
    <citation type="submission" date="2018-08" db="EMBL/GenBank/DDBJ databases">
        <title>Parvularcula sp. SM1705, isolated from surface water of the South Sea China.</title>
        <authorList>
            <person name="Sun L."/>
        </authorList>
    </citation>
    <scope>NUCLEOTIDE SEQUENCE [LARGE SCALE GENOMIC DNA]</scope>
    <source>
        <strain evidence="16 17">SM1705</strain>
    </source>
</reference>
<keyword evidence="5" id="KW-0812">Transmembrane</keyword>
<comment type="similarity">
    <text evidence="2">Belongs to the bacterial secretin family. GSP D subfamily.</text>
</comment>
<comment type="subcellular location">
    <subcellularLocation>
        <location evidence="1 10">Cell outer membrane</location>
    </subcellularLocation>
</comment>
<evidence type="ECO:0000256" key="11">
    <source>
        <dbReference type="SAM" id="MobiDB-lite"/>
    </source>
</evidence>
<dbReference type="GO" id="GO:0015628">
    <property type="term" value="P:protein secretion by the type II secretion system"/>
    <property type="evidence" value="ECO:0007669"/>
    <property type="project" value="InterPro"/>
</dbReference>
<feature type="domain" description="NolW-like" evidence="14">
    <location>
        <begin position="130"/>
        <end position="188"/>
    </location>
</feature>
<sequence length="702" mass="73584">MTIRPIISGLAAALLLGVSSPALAAIQQGGGSQLNYEGADLAAFARDVAFRTNRAFVIDPRLSGRVNIISPPGLTLSEDEVWEVFLATLQVNGYAAVPIGEREYRIVPSGQAIRDGSNANQPAGGGSTVTRVVRLRNVAAATAAANLRGIAGETGLVTPITESNSLIIVDNASNMARLLSVVDSIDVDDSIVRTVQIKNAAANQVAATLQSMLSRNNAAGQPAGVSVVAVDANNTVLLRGDAASVNRLLPVIEQLDTATLSDVTLDTIYLNHADAEEIVPIIQQLLNERPTAQGGGEGANARPATAMGSSVAFHKGTNALIVNGSPETQRMVRSIVNRLDIRRPQVLIEAVVVSVSDNTARELGVQYVSGGGDIPLSAASFGATSPNVISAAGAALFLADNQAGETQTTTQVIDGVVVTTEETVYDQNDPSIAIAGQLVEAAVSELLSFDGFLIGAGGDDGKGGVYGVLLSAIQSDSQSNILQVPSTVLLDNEEGLLSVGQEIPIITGEAIGSDFQGGFRQIERKDVGTILKVTPQINAGNSVRLEISLEISSLAFSTIGAGPVTNESLIETVTLAEDGQTLVIGGLVDSNRRDAESKVPLLGDIPIMGNLFKGQNRQEEKSTLMVFIRPTILRDGLDSDSVTARKYDYVRQQQLRKSKDGRVRIDDVMETYLGHMDGYSPRPQGDEDAPQIEGEAAGRAPK</sequence>
<keyword evidence="3 10" id="KW-0813">Transport</keyword>